<evidence type="ECO:0000313" key="1">
    <source>
        <dbReference type="EMBL" id="CAF5098339.1"/>
    </source>
</evidence>
<protein>
    <submittedName>
        <fullName evidence="1">Uncharacterized protein</fullName>
    </submittedName>
</protein>
<evidence type="ECO:0000313" key="2">
    <source>
        <dbReference type="Proteomes" id="UP000681967"/>
    </source>
</evidence>
<feature type="non-terminal residue" evidence="1">
    <location>
        <position position="82"/>
    </location>
</feature>
<name>A0A8S3F2M0_9BILA</name>
<dbReference type="Proteomes" id="UP000681967">
    <property type="component" value="Unassembled WGS sequence"/>
</dbReference>
<gene>
    <name evidence="1" type="ORF">BYL167_LOCUS64040</name>
</gene>
<accession>A0A8S3F2M0</accession>
<sequence>IVLITRFATKDPYLKSIVATSNIIIIGNSFYYSLIDIDIFCVTSVLKVKDKIRTSQELGTVRIYKIAKTMSEISDFEYFAGI</sequence>
<organism evidence="1 2">
    <name type="scientific">Rotaria magnacalcarata</name>
    <dbReference type="NCBI Taxonomy" id="392030"/>
    <lineage>
        <taxon>Eukaryota</taxon>
        <taxon>Metazoa</taxon>
        <taxon>Spiralia</taxon>
        <taxon>Gnathifera</taxon>
        <taxon>Rotifera</taxon>
        <taxon>Eurotatoria</taxon>
        <taxon>Bdelloidea</taxon>
        <taxon>Philodinida</taxon>
        <taxon>Philodinidae</taxon>
        <taxon>Rotaria</taxon>
    </lineage>
</organism>
<proteinExistence type="predicted"/>
<comment type="caution">
    <text evidence="1">The sequence shown here is derived from an EMBL/GenBank/DDBJ whole genome shotgun (WGS) entry which is preliminary data.</text>
</comment>
<dbReference type="AlphaFoldDB" id="A0A8S3F2M0"/>
<reference evidence="1" key="1">
    <citation type="submission" date="2021-02" db="EMBL/GenBank/DDBJ databases">
        <authorList>
            <person name="Nowell W R."/>
        </authorList>
    </citation>
    <scope>NUCLEOTIDE SEQUENCE</scope>
</reference>
<dbReference type="EMBL" id="CAJOBH010237933">
    <property type="protein sequence ID" value="CAF5098339.1"/>
    <property type="molecule type" value="Genomic_DNA"/>
</dbReference>
<feature type="non-terminal residue" evidence="1">
    <location>
        <position position="1"/>
    </location>
</feature>